<dbReference type="PANTHER" id="PTHR30126:SF39">
    <property type="entry name" value="HTH-TYPE TRANSCRIPTIONAL REGULATOR CYSL"/>
    <property type="match status" value="1"/>
</dbReference>
<dbReference type="GO" id="GO:0003700">
    <property type="term" value="F:DNA-binding transcription factor activity"/>
    <property type="evidence" value="ECO:0007669"/>
    <property type="project" value="InterPro"/>
</dbReference>
<dbReference type="AlphaFoldDB" id="A0A455SCP0"/>
<dbReference type="Pfam" id="PF03466">
    <property type="entry name" value="LysR_substrate"/>
    <property type="match status" value="1"/>
</dbReference>
<evidence type="ECO:0000256" key="2">
    <source>
        <dbReference type="ARBA" id="ARBA00023015"/>
    </source>
</evidence>
<gene>
    <name evidence="6" type="ORF">KTC_09740</name>
</gene>
<feature type="domain" description="HTH lysR-type" evidence="5">
    <location>
        <begin position="1"/>
        <end position="58"/>
    </location>
</feature>
<accession>A0A455SCP0</accession>
<keyword evidence="2" id="KW-0805">Transcription regulation</keyword>
<dbReference type="InterPro" id="IPR036390">
    <property type="entry name" value="WH_DNA-bd_sf"/>
</dbReference>
<evidence type="ECO:0000256" key="1">
    <source>
        <dbReference type="ARBA" id="ARBA00009437"/>
    </source>
</evidence>
<evidence type="ECO:0000313" key="6">
    <source>
        <dbReference type="EMBL" id="BBH86223.1"/>
    </source>
</evidence>
<dbReference type="Gene3D" id="3.40.190.290">
    <property type="match status" value="1"/>
</dbReference>
<dbReference type="Gene3D" id="1.10.10.10">
    <property type="entry name" value="Winged helix-like DNA-binding domain superfamily/Winged helix DNA-binding domain"/>
    <property type="match status" value="1"/>
</dbReference>
<keyword evidence="4" id="KW-0804">Transcription</keyword>
<comment type="similarity">
    <text evidence="1">Belongs to the LysR transcriptional regulatory family.</text>
</comment>
<dbReference type="InterPro" id="IPR005119">
    <property type="entry name" value="LysR_subst-bd"/>
</dbReference>
<proteinExistence type="inferred from homology"/>
<dbReference type="GO" id="GO:0000976">
    <property type="term" value="F:transcription cis-regulatory region binding"/>
    <property type="evidence" value="ECO:0007669"/>
    <property type="project" value="TreeGrafter"/>
</dbReference>
<sequence length="305" mass="35086">MDLYKLEIFVLVAQEGSLSKAATRMYMSQPAISQHIHELEMSLGTQLFRRGPRGVELTAAGKTLHTYAQDILKLVAEAKAAVTEVERLSQGRLLIGATPGIGEYFLPEWMQSFKQRFPQVTIALQTEVTSQLLISLLTNQIHIGFIEGEIEPEEMETLALCPLHEITHRVIVGPRHPWWNRTSISFRELNGQAFVMRHPECQARTWLEEHFRAFGIRPHIDAEFDNLESIKQVVKSGTSLTILPDYVVEQERMLEQLHEITVQERPMRRMLQLVWNKRDPLPPIAQQFLLHMQSYFPRLADLMAA</sequence>
<dbReference type="SUPFAM" id="SSF53850">
    <property type="entry name" value="Periplasmic binding protein-like II"/>
    <property type="match status" value="1"/>
</dbReference>
<name>A0A455SCP0_9CHLR</name>
<dbReference type="CDD" id="cd05466">
    <property type="entry name" value="PBP2_LTTR_substrate"/>
    <property type="match status" value="1"/>
</dbReference>
<dbReference type="Pfam" id="PF00126">
    <property type="entry name" value="HTH_1"/>
    <property type="match status" value="1"/>
</dbReference>
<dbReference type="PRINTS" id="PR00039">
    <property type="entry name" value="HTHLYSR"/>
</dbReference>
<dbReference type="PANTHER" id="PTHR30126">
    <property type="entry name" value="HTH-TYPE TRANSCRIPTIONAL REGULATOR"/>
    <property type="match status" value="1"/>
</dbReference>
<reference evidence="6" key="1">
    <citation type="submission" date="2018-12" db="EMBL/GenBank/DDBJ databases">
        <title>Novel natural products biosynthetic potential of the class Ktedonobacteria.</title>
        <authorList>
            <person name="Zheng Y."/>
            <person name="Saitou A."/>
            <person name="Wang C.M."/>
            <person name="Toyoda A."/>
            <person name="Minakuchi Y."/>
            <person name="Sekiguchi Y."/>
            <person name="Ueda K."/>
            <person name="Takano H."/>
            <person name="Sakai Y."/>
            <person name="Yokota A."/>
            <person name="Yabe S."/>
        </authorList>
    </citation>
    <scope>NUCLEOTIDE SEQUENCE</scope>
    <source>
        <strain evidence="6">COM3</strain>
    </source>
</reference>
<dbReference type="EMBL" id="AP019376">
    <property type="protein sequence ID" value="BBH86223.1"/>
    <property type="molecule type" value="Genomic_DNA"/>
</dbReference>
<evidence type="ECO:0000259" key="5">
    <source>
        <dbReference type="PROSITE" id="PS50931"/>
    </source>
</evidence>
<dbReference type="InterPro" id="IPR000847">
    <property type="entry name" value="LysR_HTH_N"/>
</dbReference>
<evidence type="ECO:0000256" key="3">
    <source>
        <dbReference type="ARBA" id="ARBA00023125"/>
    </source>
</evidence>
<protein>
    <submittedName>
        <fullName evidence="6">LysR family transcriptional regulator</fullName>
    </submittedName>
</protein>
<dbReference type="InterPro" id="IPR036388">
    <property type="entry name" value="WH-like_DNA-bd_sf"/>
</dbReference>
<organism evidence="6">
    <name type="scientific">Thermosporothrix sp. COM3</name>
    <dbReference type="NCBI Taxonomy" id="2490863"/>
    <lineage>
        <taxon>Bacteria</taxon>
        <taxon>Bacillati</taxon>
        <taxon>Chloroflexota</taxon>
        <taxon>Ktedonobacteria</taxon>
        <taxon>Ktedonobacterales</taxon>
        <taxon>Thermosporotrichaceae</taxon>
        <taxon>Thermosporothrix</taxon>
    </lineage>
</organism>
<evidence type="ECO:0000256" key="4">
    <source>
        <dbReference type="ARBA" id="ARBA00023163"/>
    </source>
</evidence>
<dbReference type="FunFam" id="1.10.10.10:FF:000001">
    <property type="entry name" value="LysR family transcriptional regulator"/>
    <property type="match status" value="1"/>
</dbReference>
<dbReference type="SUPFAM" id="SSF46785">
    <property type="entry name" value="Winged helix' DNA-binding domain"/>
    <property type="match status" value="1"/>
</dbReference>
<dbReference type="PROSITE" id="PS50931">
    <property type="entry name" value="HTH_LYSR"/>
    <property type="match status" value="1"/>
</dbReference>
<keyword evidence="3" id="KW-0238">DNA-binding</keyword>